<evidence type="ECO:0000313" key="1">
    <source>
        <dbReference type="EMBL" id="CUM60476.1"/>
    </source>
</evidence>
<accession>A0A1J1JJR5</accession>
<organism evidence="1">
    <name type="scientific">Planktothrix agardhii</name>
    <name type="common">Oscillatoria agardhii</name>
    <dbReference type="NCBI Taxonomy" id="1160"/>
    <lineage>
        <taxon>Bacteria</taxon>
        <taxon>Bacillati</taxon>
        <taxon>Cyanobacteriota</taxon>
        <taxon>Cyanophyceae</taxon>
        <taxon>Oscillatoriophycideae</taxon>
        <taxon>Oscillatoriales</taxon>
        <taxon>Microcoleaceae</taxon>
        <taxon>Planktothrix</taxon>
    </lineage>
</organism>
<proteinExistence type="predicted"/>
<name>A0A1J1JJR5_PLAAG</name>
<protein>
    <submittedName>
        <fullName evidence="1">Uncharacterized protein</fullName>
    </submittedName>
</protein>
<dbReference type="EMBL" id="LO018304">
    <property type="protein sequence ID" value="CUM60476.1"/>
    <property type="molecule type" value="Genomic_DNA"/>
</dbReference>
<sequence>MQVLAQALLDAKQQVGFCGDELPLVCSGIDTLPTLGNIPELTVKAIMAMTRRQ</sequence>
<gene>
    <name evidence="1" type="ORF">PLAM_2510</name>
</gene>
<reference evidence="1" key="1">
    <citation type="submission" date="2015-09" db="EMBL/GenBank/DDBJ databases">
        <authorList>
            <person name="Jackson K.R."/>
            <person name="Lunt B.L."/>
            <person name="Fisher J.N.B."/>
            <person name="Gardner A.V."/>
            <person name="Bailey M.E."/>
            <person name="Deus L.M."/>
            <person name="Earl A.S."/>
            <person name="Gibby P.D."/>
            <person name="Hartmann K.A."/>
            <person name="Liu J.E."/>
            <person name="Manci A.M."/>
            <person name="Nielsen D.A."/>
            <person name="Solomon M.B."/>
            <person name="Breakwell D.P."/>
            <person name="Burnett S.H."/>
            <person name="Grose J.H."/>
        </authorList>
    </citation>
    <scope>NUCLEOTIDE SEQUENCE</scope>
    <source>
        <strain evidence="1">7805</strain>
    </source>
</reference>
<dbReference type="AlphaFoldDB" id="A0A1J1JJR5"/>
<dbReference type="RefSeq" id="WP_235752219.1">
    <property type="nucleotide sequence ID" value="NZ_LR882950.1"/>
</dbReference>